<keyword evidence="2" id="KW-1185">Reference proteome</keyword>
<protein>
    <submittedName>
        <fullName evidence="1">Uncharacterized protein</fullName>
    </submittedName>
</protein>
<dbReference type="EMBL" id="BTRK01000001">
    <property type="protein sequence ID" value="GMR33934.1"/>
    <property type="molecule type" value="Genomic_DNA"/>
</dbReference>
<evidence type="ECO:0000313" key="2">
    <source>
        <dbReference type="Proteomes" id="UP001328107"/>
    </source>
</evidence>
<feature type="non-terminal residue" evidence="1">
    <location>
        <position position="1"/>
    </location>
</feature>
<feature type="non-terminal residue" evidence="1">
    <location>
        <position position="72"/>
    </location>
</feature>
<organism evidence="1 2">
    <name type="scientific">Pristionchus mayeri</name>
    <dbReference type="NCBI Taxonomy" id="1317129"/>
    <lineage>
        <taxon>Eukaryota</taxon>
        <taxon>Metazoa</taxon>
        <taxon>Ecdysozoa</taxon>
        <taxon>Nematoda</taxon>
        <taxon>Chromadorea</taxon>
        <taxon>Rhabditida</taxon>
        <taxon>Rhabditina</taxon>
        <taxon>Diplogasteromorpha</taxon>
        <taxon>Diplogasteroidea</taxon>
        <taxon>Neodiplogasteridae</taxon>
        <taxon>Pristionchus</taxon>
    </lineage>
</organism>
<name>A0AAN5C9K7_9BILA</name>
<proteinExistence type="predicted"/>
<dbReference type="AlphaFoldDB" id="A0AAN5C9K7"/>
<sequence length="72" mass="8531">LRHKHRLSLDCNNYKSELGVPYDYQLHIALDDTKRFKSSNLECDFDDSRTLKYMYKVNNGTNDVLLDEKFNA</sequence>
<gene>
    <name evidence="1" type="ORF">PMAYCL1PPCAC_04129</name>
</gene>
<evidence type="ECO:0000313" key="1">
    <source>
        <dbReference type="EMBL" id="GMR33934.1"/>
    </source>
</evidence>
<comment type="caution">
    <text evidence="1">The sequence shown here is derived from an EMBL/GenBank/DDBJ whole genome shotgun (WGS) entry which is preliminary data.</text>
</comment>
<accession>A0AAN5C9K7</accession>
<reference evidence="2" key="1">
    <citation type="submission" date="2022-10" db="EMBL/GenBank/DDBJ databases">
        <title>Genome assembly of Pristionchus species.</title>
        <authorList>
            <person name="Yoshida K."/>
            <person name="Sommer R.J."/>
        </authorList>
    </citation>
    <scope>NUCLEOTIDE SEQUENCE [LARGE SCALE GENOMIC DNA]</scope>
    <source>
        <strain evidence="2">RS5460</strain>
    </source>
</reference>
<dbReference type="Proteomes" id="UP001328107">
    <property type="component" value="Unassembled WGS sequence"/>
</dbReference>